<dbReference type="SMART" id="SM00248">
    <property type="entry name" value="ANK"/>
    <property type="match status" value="4"/>
</dbReference>
<dbReference type="InterPro" id="IPR036770">
    <property type="entry name" value="Ankyrin_rpt-contain_sf"/>
</dbReference>
<keyword evidence="16" id="KW-1185">Reference proteome</keyword>
<keyword evidence="2" id="KW-0723">Serine/threonine-protein kinase</keyword>
<protein>
    <submittedName>
        <fullName evidence="15">TRNK1 protein</fullName>
    </submittedName>
</protein>
<dbReference type="CDD" id="cd16111">
    <property type="entry name" value="DCX_DCLK3"/>
    <property type="match status" value="1"/>
</dbReference>
<feature type="domain" description="Protein kinase" evidence="12">
    <location>
        <begin position="3043"/>
        <end position="3300"/>
    </location>
</feature>
<dbReference type="GO" id="GO:0016787">
    <property type="term" value="F:hydrolase activity"/>
    <property type="evidence" value="ECO:0007669"/>
    <property type="project" value="UniProtKB-UniRule"/>
</dbReference>
<dbReference type="SUPFAM" id="SSF52540">
    <property type="entry name" value="P-loop containing nucleoside triphosphate hydrolases"/>
    <property type="match status" value="1"/>
</dbReference>
<feature type="domain" description="UvrD-like helicase ATP-binding" evidence="14">
    <location>
        <begin position="835"/>
        <end position="1300"/>
    </location>
</feature>
<evidence type="ECO:0000259" key="13">
    <source>
        <dbReference type="PROSITE" id="PS50309"/>
    </source>
</evidence>
<feature type="compositionally biased region" description="Polar residues" evidence="11">
    <location>
        <begin position="3005"/>
        <end position="3030"/>
    </location>
</feature>
<evidence type="ECO:0000256" key="10">
    <source>
        <dbReference type="PROSITE-ProRule" id="PRU10141"/>
    </source>
</evidence>
<dbReference type="Gene3D" id="3.40.50.300">
    <property type="entry name" value="P-loop containing nucleotide triphosphate hydrolases"/>
    <property type="match status" value="2"/>
</dbReference>
<comment type="caution">
    <text evidence="15">The sequence shown here is derived from an EMBL/GenBank/DDBJ whole genome shotgun (WGS) entry which is preliminary data.</text>
</comment>
<feature type="binding site" evidence="9">
    <location>
        <begin position="856"/>
        <end position="863"/>
    </location>
    <ligand>
        <name>ATP</name>
        <dbReference type="ChEBI" id="CHEBI:30616"/>
    </ligand>
</feature>
<dbReference type="FunFam" id="3.30.200.20:FF:000315">
    <property type="entry name" value="Calcium-dependent protein kinase 3"/>
    <property type="match status" value="1"/>
</dbReference>
<dbReference type="FunFam" id="1.10.510.10:FF:000066">
    <property type="entry name" value="Serine/threonine-protein kinase DCLK1 isoform 2"/>
    <property type="match status" value="1"/>
</dbReference>
<dbReference type="CDD" id="cd14095">
    <property type="entry name" value="STKc_DCKL"/>
    <property type="match status" value="1"/>
</dbReference>
<evidence type="ECO:0000256" key="2">
    <source>
        <dbReference type="ARBA" id="ARBA00022527"/>
    </source>
</evidence>
<dbReference type="GO" id="GO:0004386">
    <property type="term" value="F:helicase activity"/>
    <property type="evidence" value="ECO:0007669"/>
    <property type="project" value="UniProtKB-UniRule"/>
</dbReference>
<sequence length="3351" mass="384033">MGTLQIFFFLQDNVSRYSSQIDWISSLSKWLIKHGTRVDTIGSFPLHALMTLSTKTNLHTKENDLIMWLLSNDTSLRERINERNEDGYTLLHIVAKAYTSNKGYSRKQQTAHVAMLLALGIDPSITDGQNRLAVDYLKKNKNFQAAEEIRRIAPIPTNQDSAVACGAYEDSPNTTENLTFEEVVSNFVQFCSQSNRRYLPNLFEQPEVLTLLQHLSICSEIPPGLLCIADSTFQTTLVKWCLERGQWAESLLLLTGHKNEKVQSKKNGLFPDCDLSDVNLSDLIPHMFKTNNLRLRLVSSLIEKGACPDGLGPVTEPPVTLCLKSEDYELAYHLLKEGAGPHAFSISSGDTPLHVALQIILGKKDEFGLHILKYLLQLFESNPQTYDYLDPNLQDENGNTLLHIIFASSSRHLEEIMDMLAKFEINTKVKNKQDKEATFKVSGKDQRLIYWNKALSNRKRQEPRIRIQRLKVSRGVTGTKMLKMKSVAEMDSCTKEMGSLQLAHCKNASSSVPFFECLVSEIKKLITCQHAQLVTSPATLEASGSVTNIHKELCNVSDTAKQYKVMDPESTTNECLKSAEQDVPEDAPEAEASLDVLRENWLQGLDFDNMTWEIECTTDVLKKLASKDVSLQMKAKIVQVIQQLGNGEWTRSLQKRLKHLDSEIRLYEAKLDKGARMLWELAIDFSPRCSENPEKIIESVQLLSQSTQRTTGRVYSEMIRVWDIILDHGKLDHSIENICHAFNRGMMCILRKKLKGLNRAKISSSCNVEKRIPLCYIEYIDSQNTEEGEATEYFPPASAVETEYNIMKFHSFSTNMAYNIISNMDIKVEYPFRVGELEYAIIDLNPSPLEAIILIGRSGTGKTTCCLYRLWKQFQKYWLIAEKINGPWFTKPVRKRDNFKQDDDEDADLLFSECSSNDDSDLTENEEDNSKLSAHCEQSMGASHQEDKSIAEADTDNVQEQLEHLHQIFVTKNHVLCKEVQRNFVELTKSNKATSHFRTLEPNIHQLQDIQDEHYPLFVTSQQLLLLLDASMPEPFFPRNPDGSIRRSIVGWSAVDENMIQELEDDDEEGEFEEDLDEEESIVDIQLKEADPRVFVTYEVFSSEMWPKMIKGRSFSNPALVWKEIKSFLRGSFEAFSSPDGFLSKEQYYNLGRKRAPNFQEDRSEIYSLFQIYQQIKRQRGYFDEEDILFNLSQRLSKLDEIPWSIHELYGDEIQDFTQAELMLLMKFINDPNAMFLTGDTAQSIMKGVAFRFSDLHSLFYYANKSSMNRRKQQRNTKQEQFIVRKPKRIYQLYQNYRSHSGILNMASGVVDLLQHFFPESFDRLPRDCGLFDGPKPTLMESCSVSDLAILLRGNKRKSQPIEFGAHQVILVANEAAKEAIPEELSLALVLTIYEAKGLEFDDVLLYNFFTDSEAGKEWRVISTFSPSRPPDTQACCLGELPMEGLSVSQNRPIDFNPDLQKMLNGELKQLYTAITRARVNLWLFDENLEKRGPAFEFFVKEGYVQVVTTDEDLELDDSMFIKSSTQQEWIGRGDYFAKHHCWTVAAKCYQKGGDKNKEKLALANDSVLNLRSKKVTPRPLGGALPTAGSCPEVQQGLMDFVVFLHSPAGYLGGHQESLWGDLWALSCLMTQEYVTFKDAAASYIKARRYKHAVKCYELDNEYDLALKAYCSAELFEEAAEALERYNQKLQIKLPYEKDNFFLQAAAKYHKEKRHVEMQKSLSNLPSEEQLIFFKRYGYVKEAANVLKSQGRGEEAAELMREHGDLITAAELTARQDFRAECLLAEARRGYSVLQKSTSTNDLEVNHIIQVLKQANQLFKEMKQVSGSAEVLLLRGLINKDANDIRKACIHFVKEGHNAGAVEALHMLLCYPLDGVSNLLQYLKCFEMLIQLAKAVENPQTNGDKEIVKSCYEFYGIMQMDDTQCLIPKKEAGRVLNFMFDYGPGLQKNLIADDTAYRVQNRDLKVVIMRHLLGKLSDFAETIKSLCEDIPQICTKYICGFDCQYEQCIDFHKAPQRHELKSSIHAKVYLIALNGMLLAARELFDRQIFSEVDNIENNITKNAFAMVQSLFRTVFPKHFHLRALSDSNRATEEILCLARKIPFRCYASTIKDYVNQRIQEEKAVFQRESTDLWLEIFQVLLLTSGYPREMDNLLTKIEKQYQNDVSKAASTNTKTVAGFHGMLPIEKGSKECISFFRLFLVSMRDLYQNKDPLKCVHSFYRFMNVIVKKNRRNMIPDIGNTVMLIEFQFVLTCFLLMRISGNLSMSLPKSYLALLNLWDFLLKGSSSSVISHWYKPKERYKLRRHLEYLIGVMCGHVNSDFNVLLDASSNSSFIVSGETERTVVLCLVMLINCIQITSPKFAFFIRSNLIKVADMLKKVLKKEKCQVPIRLVATVDEVNNAKSMCDVIESLQVLLIQRDEEYLLDCTWDDSKRQMFFRNANLSRCQYILEPIQAISLVLEDYDDTLDKEDLEEEVDPNIQSLKNQLCIQNKWRKAIWKCILLVRWMALVLPKPQSRESARFVSSNFPEANIDRTQCDLCGVKFWTNTSEGQLRDVLPHEGTSIIHDSDDLWEEGEPAGQKGLKRLKKDYRSHVLSQEHKHKFQDYENYELYFSEHFDSLITSSKKILQELKDCKVLHLPSKEQTEGKLEDCIQKITSVVKDIHKRKDWASGPPSPVHSSMKNIIQRKSLGVLPSSQDSKVLVKSFSGPSSFNKPFQNVPMENNPAKPRIVTVVKPSGRKQLRKISILLNRHSVQTFEQLVADISEALGLQYWKNNGVKRLFSLKGREIRSISDFFRGDDIFIAAGRKTLTLTDVQQVLQDIYPDSPYSQNALQQDWERSCQLNCSPHRGSEVTKQPLRSNIPSKAALNLERVRAKAKQEERERARRWEQERLDKQHRRNEMVENKLQPEILCDKCRKAAQAMSDETNSMPQDRLYEVRRKQKCFNGEGPEVVLKSRRRGCHTCWRNNRPCFEVPAQEIKDSLKSAELHQEVLLEKTSSDKEVQVDLTQSTTPVRTASRVQENSDTQQSPSRHMATQDFIESLYEIGRVIGDGNFAVVKECKPHNGDTSYAMKIIDKAKLKGKEHMIENEISIIKNLSHPNIVRLLEEYESEQQIFLIMEYIQGGDLFDAITESVKFTEHNAALIITDLCQALAYIHSKNIVHRDLKPENLLVQPNKDGTTTLKLADFGLAMLVTGPIFTVCGTPTYVAPEILSERGYGLEVDIWATGVILYILLCGFPPFRSPERNQEELFEIIQLGEYEFLSPYWDNISDSAKNLISKLLVVNPQERHTAQQVLQHPWLQMIGKVNERNLQREVTTNIERHFGTRRRRLGGLSANTNEQLEEMGTGEIKS</sequence>
<comment type="similarity">
    <text evidence="1">Belongs to the protein kinase superfamily. CAMK Ser/Thr protein kinase family. CaMK subfamily.</text>
</comment>
<dbReference type="Pfam" id="PF00580">
    <property type="entry name" value="UvrD-helicase"/>
    <property type="match status" value="1"/>
</dbReference>
<dbReference type="InterPro" id="IPR014016">
    <property type="entry name" value="UvrD-like_ATP-bd"/>
</dbReference>
<evidence type="ECO:0000256" key="5">
    <source>
        <dbReference type="ARBA" id="ARBA00022777"/>
    </source>
</evidence>
<keyword evidence="8 9" id="KW-0067">ATP-binding</keyword>
<keyword evidence="6 9" id="KW-0378">Hydrolase</keyword>
<dbReference type="SMART" id="SM00537">
    <property type="entry name" value="DCX"/>
    <property type="match status" value="1"/>
</dbReference>
<dbReference type="GO" id="GO:0005524">
    <property type="term" value="F:ATP binding"/>
    <property type="evidence" value="ECO:0007669"/>
    <property type="project" value="UniProtKB-UniRule"/>
</dbReference>
<evidence type="ECO:0000313" key="16">
    <source>
        <dbReference type="Proteomes" id="UP000886611"/>
    </source>
</evidence>
<dbReference type="SUPFAM" id="SSF56112">
    <property type="entry name" value="Protein kinase-like (PK-like)"/>
    <property type="match status" value="1"/>
</dbReference>
<keyword evidence="3" id="KW-0808">Transferase</keyword>
<dbReference type="SMART" id="SM00220">
    <property type="entry name" value="S_TKc"/>
    <property type="match status" value="1"/>
</dbReference>
<dbReference type="InterPro" id="IPR002110">
    <property type="entry name" value="Ankyrin_rpt"/>
</dbReference>
<dbReference type="Gene3D" id="3.10.20.230">
    <property type="entry name" value="Doublecortin domain"/>
    <property type="match status" value="1"/>
</dbReference>
<evidence type="ECO:0000259" key="12">
    <source>
        <dbReference type="PROSITE" id="PS50011"/>
    </source>
</evidence>
<evidence type="ECO:0000259" key="14">
    <source>
        <dbReference type="PROSITE" id="PS51198"/>
    </source>
</evidence>
<feature type="region of interest" description="Disordered" evidence="11">
    <location>
        <begin position="914"/>
        <end position="949"/>
    </location>
</feature>
<accession>A0A8X7X9F7</accession>
<dbReference type="PROSITE" id="PS50309">
    <property type="entry name" value="DC"/>
    <property type="match status" value="1"/>
</dbReference>
<feature type="non-terminal residue" evidence="15">
    <location>
        <position position="3351"/>
    </location>
</feature>
<feature type="compositionally biased region" description="Acidic residues" evidence="11">
    <location>
        <begin position="916"/>
        <end position="927"/>
    </location>
</feature>
<dbReference type="PROSITE" id="PS51198">
    <property type="entry name" value="UVRD_HELICASE_ATP_BIND"/>
    <property type="match status" value="1"/>
</dbReference>
<feature type="binding site" evidence="10">
    <location>
        <position position="3072"/>
    </location>
    <ligand>
        <name>ATP</name>
        <dbReference type="ChEBI" id="CHEBI:30616"/>
    </ligand>
</feature>
<dbReference type="InterPro" id="IPR027417">
    <property type="entry name" value="P-loop_NTPase"/>
</dbReference>
<dbReference type="Pfam" id="PF03607">
    <property type="entry name" value="DCX"/>
    <property type="match status" value="1"/>
</dbReference>
<dbReference type="Pfam" id="PF00069">
    <property type="entry name" value="Pkinase"/>
    <property type="match status" value="1"/>
</dbReference>
<feature type="non-terminal residue" evidence="15">
    <location>
        <position position="1"/>
    </location>
</feature>
<evidence type="ECO:0000256" key="7">
    <source>
        <dbReference type="ARBA" id="ARBA00022806"/>
    </source>
</evidence>
<reference evidence="15 16" key="1">
    <citation type="journal article" date="2021" name="Cell">
        <title>Tracing the genetic footprints of vertebrate landing in non-teleost ray-finned fishes.</title>
        <authorList>
            <person name="Bi X."/>
            <person name="Wang K."/>
            <person name="Yang L."/>
            <person name="Pan H."/>
            <person name="Jiang H."/>
            <person name="Wei Q."/>
            <person name="Fang M."/>
            <person name="Yu H."/>
            <person name="Zhu C."/>
            <person name="Cai Y."/>
            <person name="He Y."/>
            <person name="Gan X."/>
            <person name="Zeng H."/>
            <person name="Yu D."/>
            <person name="Zhu Y."/>
            <person name="Jiang H."/>
            <person name="Qiu Q."/>
            <person name="Yang H."/>
            <person name="Zhang Y.E."/>
            <person name="Wang W."/>
            <person name="Zhu M."/>
            <person name="He S."/>
            <person name="Zhang G."/>
        </authorList>
    </citation>
    <scope>NUCLEOTIDE SEQUENCE [LARGE SCALE GENOMIC DNA]</scope>
    <source>
        <strain evidence="15">Bchr_013</strain>
    </source>
</reference>
<evidence type="ECO:0000256" key="4">
    <source>
        <dbReference type="ARBA" id="ARBA00022741"/>
    </source>
</evidence>
<keyword evidence="5" id="KW-0418">Kinase</keyword>
<dbReference type="SUPFAM" id="SSF89837">
    <property type="entry name" value="Doublecortin (DC)"/>
    <property type="match status" value="1"/>
</dbReference>
<dbReference type="InterPro" id="IPR008271">
    <property type="entry name" value="Ser/Thr_kinase_AS"/>
</dbReference>
<dbReference type="Gene3D" id="1.25.40.20">
    <property type="entry name" value="Ankyrin repeat-containing domain"/>
    <property type="match status" value="2"/>
</dbReference>
<dbReference type="GO" id="GO:0004674">
    <property type="term" value="F:protein serine/threonine kinase activity"/>
    <property type="evidence" value="ECO:0007669"/>
    <property type="project" value="UniProtKB-KW"/>
</dbReference>
<dbReference type="PROSITE" id="PS50011">
    <property type="entry name" value="PROTEIN_KINASE_DOM"/>
    <property type="match status" value="1"/>
</dbReference>
<dbReference type="InterPro" id="IPR039904">
    <property type="entry name" value="TRANK1"/>
</dbReference>
<evidence type="ECO:0000256" key="9">
    <source>
        <dbReference type="PROSITE-ProRule" id="PRU00560"/>
    </source>
</evidence>
<dbReference type="InterPro" id="IPR036572">
    <property type="entry name" value="Doublecortin_dom_sf"/>
</dbReference>
<evidence type="ECO:0000256" key="1">
    <source>
        <dbReference type="ARBA" id="ARBA00005354"/>
    </source>
</evidence>
<dbReference type="InterPro" id="IPR003533">
    <property type="entry name" value="Doublecortin_dom"/>
</dbReference>
<dbReference type="PROSITE" id="PS00108">
    <property type="entry name" value="PROTEIN_KINASE_ST"/>
    <property type="match status" value="1"/>
</dbReference>
<dbReference type="Gene3D" id="3.30.200.20">
    <property type="entry name" value="Phosphorylase Kinase, domain 1"/>
    <property type="match status" value="1"/>
</dbReference>
<dbReference type="Gene3D" id="1.10.510.10">
    <property type="entry name" value="Transferase(Phosphotransferase) domain 1"/>
    <property type="match status" value="1"/>
</dbReference>
<evidence type="ECO:0000313" key="15">
    <source>
        <dbReference type="EMBL" id="KAG2464825.1"/>
    </source>
</evidence>
<dbReference type="InterPro" id="IPR017441">
    <property type="entry name" value="Protein_kinase_ATP_BS"/>
</dbReference>
<dbReference type="InterPro" id="IPR011009">
    <property type="entry name" value="Kinase-like_dom_sf"/>
</dbReference>
<dbReference type="PANTHER" id="PTHR21529">
    <property type="entry name" value="MAMMARY TURMOR VIRUS RECEPTOR HOMOLOG 1, 2 MTVR1, 2"/>
    <property type="match status" value="1"/>
</dbReference>
<dbReference type="PROSITE" id="PS00107">
    <property type="entry name" value="PROTEIN_KINASE_ATP"/>
    <property type="match status" value="1"/>
</dbReference>
<feature type="region of interest" description="Disordered" evidence="11">
    <location>
        <begin position="2998"/>
        <end position="3033"/>
    </location>
</feature>
<name>A0A8X7X9F7_POLSE</name>
<keyword evidence="7 9" id="KW-0347">Helicase</keyword>
<proteinExistence type="inferred from homology"/>
<dbReference type="PANTHER" id="PTHR21529:SF4">
    <property type="entry name" value="TPR AND ANKYRIN REPEAT-CONTAINING PROTEIN 1"/>
    <property type="match status" value="1"/>
</dbReference>
<dbReference type="InterPro" id="IPR000719">
    <property type="entry name" value="Prot_kinase_dom"/>
</dbReference>
<gene>
    <name evidence="15" type="primary">Trank1</name>
    <name evidence="15" type="ORF">GTO96_0009638</name>
</gene>
<dbReference type="SUPFAM" id="SSF48403">
    <property type="entry name" value="Ankyrin repeat"/>
    <property type="match status" value="2"/>
</dbReference>
<dbReference type="GO" id="GO:0035556">
    <property type="term" value="P:intracellular signal transduction"/>
    <property type="evidence" value="ECO:0007669"/>
    <property type="project" value="InterPro"/>
</dbReference>
<dbReference type="Proteomes" id="UP000886611">
    <property type="component" value="Unassembled WGS sequence"/>
</dbReference>
<keyword evidence="4 9" id="KW-0547">Nucleotide-binding</keyword>
<evidence type="ECO:0000256" key="3">
    <source>
        <dbReference type="ARBA" id="ARBA00022679"/>
    </source>
</evidence>
<evidence type="ECO:0000256" key="8">
    <source>
        <dbReference type="ARBA" id="ARBA00022840"/>
    </source>
</evidence>
<evidence type="ECO:0000256" key="6">
    <source>
        <dbReference type="ARBA" id="ARBA00022801"/>
    </source>
</evidence>
<evidence type="ECO:0000256" key="11">
    <source>
        <dbReference type="SAM" id="MobiDB-lite"/>
    </source>
</evidence>
<feature type="domain" description="Doublecortin" evidence="13">
    <location>
        <begin position="2729"/>
        <end position="2815"/>
    </location>
</feature>
<organism evidence="15 16">
    <name type="scientific">Polypterus senegalus</name>
    <name type="common">Senegal bichir</name>
    <dbReference type="NCBI Taxonomy" id="55291"/>
    <lineage>
        <taxon>Eukaryota</taxon>
        <taxon>Metazoa</taxon>
        <taxon>Chordata</taxon>
        <taxon>Craniata</taxon>
        <taxon>Vertebrata</taxon>
        <taxon>Euteleostomi</taxon>
        <taxon>Actinopterygii</taxon>
        <taxon>Polypteriformes</taxon>
        <taxon>Polypteridae</taxon>
        <taxon>Polypterus</taxon>
    </lineage>
</organism>
<dbReference type="EMBL" id="JAATIS010002524">
    <property type="protein sequence ID" value="KAG2464825.1"/>
    <property type="molecule type" value="Genomic_DNA"/>
</dbReference>